<gene>
    <name evidence="1" type="ORF">H8706_07775</name>
</gene>
<accession>A0A926F9H8</accession>
<keyword evidence="2" id="KW-1185">Reference proteome</keyword>
<evidence type="ECO:0000313" key="1">
    <source>
        <dbReference type="EMBL" id="MBC8596768.1"/>
    </source>
</evidence>
<evidence type="ECO:0000313" key="2">
    <source>
        <dbReference type="Proteomes" id="UP000647416"/>
    </source>
</evidence>
<name>A0A926F9H8_9FIRM</name>
<dbReference type="Proteomes" id="UP000647416">
    <property type="component" value="Unassembled WGS sequence"/>
</dbReference>
<dbReference type="InterPro" id="IPR041965">
    <property type="entry name" value="TTRAP_sf"/>
</dbReference>
<protein>
    <submittedName>
        <fullName evidence="1">Uncharacterized protein</fullName>
    </submittedName>
</protein>
<dbReference type="AlphaFoldDB" id="A0A926F9H8"/>
<dbReference type="RefSeq" id="WP_262432163.1">
    <property type="nucleotide sequence ID" value="NZ_JACRTE010000008.1"/>
</dbReference>
<dbReference type="Gene3D" id="1.10.10.1850">
    <property type="entry name" value="Sporulation protein-like"/>
    <property type="match status" value="1"/>
</dbReference>
<reference evidence="1" key="1">
    <citation type="submission" date="2020-08" db="EMBL/GenBank/DDBJ databases">
        <title>Genome public.</title>
        <authorList>
            <person name="Liu C."/>
            <person name="Sun Q."/>
        </authorList>
    </citation>
    <scope>NUCLEOTIDE SEQUENCE</scope>
    <source>
        <strain evidence="1">NSJ-50</strain>
    </source>
</reference>
<proteinExistence type="predicted"/>
<comment type="caution">
    <text evidence="1">The sequence shown here is derived from an EMBL/GenBank/DDBJ whole genome shotgun (WGS) entry which is preliminary data.</text>
</comment>
<dbReference type="Pfam" id="PF14203">
    <property type="entry name" value="TTRAP"/>
    <property type="match status" value="1"/>
</dbReference>
<sequence length="63" mass="7155">MTQFSDEEKSIIGMYNTADRVWLIVKIKEAIPYIEDTDLKDTAADIVSKLVGMTDKEFADLEV</sequence>
<dbReference type="EMBL" id="JACRTE010000008">
    <property type="protein sequence ID" value="MBC8596768.1"/>
    <property type="molecule type" value="Genomic_DNA"/>
</dbReference>
<organism evidence="1 2">
    <name type="scientific">Qingrenia yutianensis</name>
    <dbReference type="NCBI Taxonomy" id="2763676"/>
    <lineage>
        <taxon>Bacteria</taxon>
        <taxon>Bacillati</taxon>
        <taxon>Bacillota</taxon>
        <taxon>Clostridia</taxon>
        <taxon>Eubacteriales</taxon>
        <taxon>Oscillospiraceae</taxon>
        <taxon>Qingrenia</taxon>
    </lineage>
</organism>
<dbReference type="InterPro" id="IPR025468">
    <property type="entry name" value="TTRAP"/>
</dbReference>